<keyword evidence="1" id="KW-0175">Coiled coil</keyword>
<sequence>MNTDDIKIYLDSMIELYQSEKGKKDSLSDLIKEKETLIKDKLEEKEILSETLVLLQSASDEARDQSVETMENLVTRPLQYIFEDNTKFKIDMKTKGENSSAEFSVVTDFDFGTVKADPKGSAGGGKGDITALSLLTTLNCSIGTKVTAPLILDEPSKYVSPSSKALNVGKFLRELSTSFNKQIILSTHNHDISGITDKAYEFILKNGISNVKEVTETFETV</sequence>
<accession>A0A845QXD2</accession>
<protein>
    <submittedName>
        <fullName evidence="2">Uncharacterized protein</fullName>
    </submittedName>
</protein>
<comment type="caution">
    <text evidence="2">The sequence shown here is derived from an EMBL/GenBank/DDBJ whole genome shotgun (WGS) entry which is preliminary data.</text>
</comment>
<keyword evidence="3" id="KW-1185">Reference proteome</keyword>
<dbReference type="InterPro" id="IPR027417">
    <property type="entry name" value="P-loop_NTPase"/>
</dbReference>
<gene>
    <name evidence="2" type="ORF">D3Z33_12215</name>
</gene>
<reference evidence="2 3" key="1">
    <citation type="submission" date="2018-08" db="EMBL/GenBank/DDBJ databases">
        <title>Murine metabolic-syndrome-specific gut microbial biobank.</title>
        <authorList>
            <person name="Liu C."/>
        </authorList>
    </citation>
    <scope>NUCLEOTIDE SEQUENCE [LARGE SCALE GENOMIC DNA]</scope>
    <source>
        <strain evidence="2 3">583</strain>
    </source>
</reference>
<dbReference type="OrthoDB" id="2380879at2"/>
<evidence type="ECO:0000313" key="2">
    <source>
        <dbReference type="EMBL" id="NBI07617.1"/>
    </source>
</evidence>
<dbReference type="AlphaFoldDB" id="A0A845QXD2"/>
<dbReference type="Proteomes" id="UP000467132">
    <property type="component" value="Unassembled WGS sequence"/>
</dbReference>
<organism evidence="2 3">
    <name type="scientific">Senegalia massiliensis</name>
    <dbReference type="NCBI Taxonomy" id="1720316"/>
    <lineage>
        <taxon>Bacteria</taxon>
        <taxon>Bacillati</taxon>
        <taxon>Bacillota</taxon>
        <taxon>Clostridia</taxon>
        <taxon>Eubacteriales</taxon>
        <taxon>Clostridiaceae</taxon>
        <taxon>Senegalia</taxon>
    </lineage>
</organism>
<evidence type="ECO:0000313" key="3">
    <source>
        <dbReference type="Proteomes" id="UP000467132"/>
    </source>
</evidence>
<proteinExistence type="predicted"/>
<evidence type="ECO:0000256" key="1">
    <source>
        <dbReference type="SAM" id="Coils"/>
    </source>
</evidence>
<name>A0A845QXD2_9CLOT</name>
<dbReference type="RefSeq" id="WP_160198087.1">
    <property type="nucleotide sequence ID" value="NZ_QXXA01000013.1"/>
</dbReference>
<dbReference type="SUPFAM" id="SSF52540">
    <property type="entry name" value="P-loop containing nucleoside triphosphate hydrolases"/>
    <property type="match status" value="1"/>
</dbReference>
<dbReference type="Gene3D" id="3.40.50.300">
    <property type="entry name" value="P-loop containing nucleotide triphosphate hydrolases"/>
    <property type="match status" value="1"/>
</dbReference>
<dbReference type="EMBL" id="QXXA01000013">
    <property type="protein sequence ID" value="NBI07617.1"/>
    <property type="molecule type" value="Genomic_DNA"/>
</dbReference>
<feature type="coiled-coil region" evidence="1">
    <location>
        <begin position="24"/>
        <end position="51"/>
    </location>
</feature>